<sequence length="142" mass="15878">MVHSLSSLLELHSRCKLLAFFVRLLSSLLWYQMYKLGASNGDSISYQEAFYRRSCFSPAEDMARQSSMSDNLLGGYVRIVSPYTPLFEDAQDKGYASEDDKQSNSYNGGFSLASETPQLAQRSSKSLLVKDVNKVQSSSPHI</sequence>
<dbReference type="OrthoDB" id="1927586at2759"/>
<evidence type="ECO:0000313" key="2">
    <source>
        <dbReference type="Proteomes" id="UP000636800"/>
    </source>
</evidence>
<name>A0A835QD65_VANPL</name>
<dbReference type="EMBL" id="JADCNL010000009">
    <property type="protein sequence ID" value="KAG0467444.1"/>
    <property type="molecule type" value="Genomic_DNA"/>
</dbReference>
<gene>
    <name evidence="1" type="ORF">HPP92_019024</name>
</gene>
<keyword evidence="2" id="KW-1185">Reference proteome</keyword>
<reference evidence="1 2" key="1">
    <citation type="journal article" date="2020" name="Nat. Food">
        <title>A phased Vanilla planifolia genome enables genetic improvement of flavour and production.</title>
        <authorList>
            <person name="Hasing T."/>
            <person name="Tang H."/>
            <person name="Brym M."/>
            <person name="Khazi F."/>
            <person name="Huang T."/>
            <person name="Chambers A.H."/>
        </authorList>
    </citation>
    <scope>NUCLEOTIDE SEQUENCE [LARGE SCALE GENOMIC DNA]</scope>
    <source>
        <tissue evidence="1">Leaf</tissue>
    </source>
</reference>
<accession>A0A835QD65</accession>
<comment type="caution">
    <text evidence="1">The sequence shown here is derived from an EMBL/GenBank/DDBJ whole genome shotgun (WGS) entry which is preliminary data.</text>
</comment>
<evidence type="ECO:0000313" key="1">
    <source>
        <dbReference type="EMBL" id="KAG0467444.1"/>
    </source>
</evidence>
<dbReference type="PANTHER" id="PTHR35471">
    <property type="entry name" value="OS07G0223700 PROTEIN"/>
    <property type="match status" value="1"/>
</dbReference>
<proteinExistence type="predicted"/>
<protein>
    <submittedName>
        <fullName evidence="1">Uncharacterized protein</fullName>
    </submittedName>
</protein>
<dbReference type="AlphaFoldDB" id="A0A835QD65"/>
<dbReference type="Proteomes" id="UP000636800">
    <property type="component" value="Unassembled WGS sequence"/>
</dbReference>
<dbReference type="PANTHER" id="PTHR35471:SF1">
    <property type="entry name" value="OS07G0223700 PROTEIN"/>
    <property type="match status" value="1"/>
</dbReference>
<organism evidence="1 2">
    <name type="scientific">Vanilla planifolia</name>
    <name type="common">Vanilla</name>
    <dbReference type="NCBI Taxonomy" id="51239"/>
    <lineage>
        <taxon>Eukaryota</taxon>
        <taxon>Viridiplantae</taxon>
        <taxon>Streptophyta</taxon>
        <taxon>Embryophyta</taxon>
        <taxon>Tracheophyta</taxon>
        <taxon>Spermatophyta</taxon>
        <taxon>Magnoliopsida</taxon>
        <taxon>Liliopsida</taxon>
        <taxon>Asparagales</taxon>
        <taxon>Orchidaceae</taxon>
        <taxon>Vanilloideae</taxon>
        <taxon>Vanilleae</taxon>
        <taxon>Vanilla</taxon>
    </lineage>
</organism>